<feature type="transmembrane region" description="Helical" evidence="8">
    <location>
        <begin position="58"/>
        <end position="76"/>
    </location>
</feature>
<keyword evidence="11" id="KW-1185">Reference proteome</keyword>
<sequence length="434" mass="49100">MNPIIRYINKVVLSADIAAYPRMEDKKKSILLHLFFIFYFLVVSGFVVFNLVTDNIPFLIANCLGFVCGFILFYLYRIRKLLHVVTSIFIVTLTILVTFFIQTGGIKNTALVFALLLPLPVILLLGKHWGLFTLVAFLAVNTLGFYFFHDETWFPQYNLTMMGRTGLVFLLISLTAYSNEYVFELLYLRLEKLSDSLKISQQGYKNLAMNKERFVSMVSNNLGDHIGSFAAIANLLKEDYFELTDQQRMELIRSLANISQQNFKLLQDLMKWSTVQSELIPFSPKPIKLEKVYRDVIELFHPMIEEKNLSFFLKMKSNSEVFADEDMVGAILRNLVSNAIKFSHSGGEVKISAVENGDRMVVTVTDNGAGMSRETLMRINSKIPFSAAGAIPETGSGIGLILTREFLQKNHGELHIESQVGSGTEVSFTLPLAE</sequence>
<evidence type="ECO:0000256" key="8">
    <source>
        <dbReference type="SAM" id="Phobius"/>
    </source>
</evidence>
<evidence type="ECO:0000313" key="11">
    <source>
        <dbReference type="Proteomes" id="UP001163821"/>
    </source>
</evidence>
<feature type="domain" description="Histidine kinase" evidence="9">
    <location>
        <begin position="217"/>
        <end position="434"/>
    </location>
</feature>
<keyword evidence="8" id="KW-0472">Membrane</keyword>
<dbReference type="PANTHER" id="PTHR42878:SF7">
    <property type="entry name" value="SENSOR HISTIDINE KINASE GLRK"/>
    <property type="match status" value="1"/>
</dbReference>
<gene>
    <name evidence="10" type="ORF">N2K84_18365</name>
</gene>
<dbReference type="Proteomes" id="UP001163821">
    <property type="component" value="Unassembled WGS sequence"/>
</dbReference>
<dbReference type="SMART" id="SM00387">
    <property type="entry name" value="HATPase_c"/>
    <property type="match status" value="1"/>
</dbReference>
<keyword evidence="3" id="KW-0808">Transferase</keyword>
<dbReference type="GO" id="GO:0005524">
    <property type="term" value="F:ATP binding"/>
    <property type="evidence" value="ECO:0007669"/>
    <property type="project" value="UniProtKB-KW"/>
</dbReference>
<reference evidence="10" key="1">
    <citation type="submission" date="2022-10" db="EMBL/GenBank/DDBJ databases">
        <title>Gaoshiqiia sediminis gen. nov., sp. nov., isolated from coastal sediment.</title>
        <authorList>
            <person name="Yu W.X."/>
            <person name="Mu D.S."/>
            <person name="Du J.Z."/>
            <person name="Liang Y.Q."/>
        </authorList>
    </citation>
    <scope>NUCLEOTIDE SEQUENCE</scope>
    <source>
        <strain evidence="10">A06</strain>
    </source>
</reference>
<evidence type="ECO:0000256" key="5">
    <source>
        <dbReference type="ARBA" id="ARBA00022777"/>
    </source>
</evidence>
<feature type="transmembrane region" description="Helical" evidence="8">
    <location>
        <begin position="30"/>
        <end position="52"/>
    </location>
</feature>
<dbReference type="PROSITE" id="PS50109">
    <property type="entry name" value="HIS_KIN"/>
    <property type="match status" value="1"/>
</dbReference>
<feature type="transmembrane region" description="Helical" evidence="8">
    <location>
        <begin position="81"/>
        <end position="102"/>
    </location>
</feature>
<evidence type="ECO:0000256" key="3">
    <source>
        <dbReference type="ARBA" id="ARBA00022679"/>
    </source>
</evidence>
<keyword evidence="8" id="KW-1133">Transmembrane helix</keyword>
<comment type="caution">
    <text evidence="10">The sequence shown here is derived from an EMBL/GenBank/DDBJ whole genome shotgun (WGS) entry which is preliminary data.</text>
</comment>
<evidence type="ECO:0000256" key="1">
    <source>
        <dbReference type="ARBA" id="ARBA00000085"/>
    </source>
</evidence>
<dbReference type="InterPro" id="IPR036890">
    <property type="entry name" value="HATPase_C_sf"/>
</dbReference>
<comment type="catalytic activity">
    <reaction evidence="1">
        <text>ATP + protein L-histidine = ADP + protein N-phospho-L-histidine.</text>
        <dbReference type="EC" id="2.7.13.3"/>
    </reaction>
</comment>
<evidence type="ECO:0000313" key="10">
    <source>
        <dbReference type="EMBL" id="MCW0484704.1"/>
    </source>
</evidence>
<dbReference type="PRINTS" id="PR00344">
    <property type="entry name" value="BCTRLSENSOR"/>
</dbReference>
<organism evidence="10 11">
    <name type="scientific">Gaoshiqia sediminis</name>
    <dbReference type="NCBI Taxonomy" id="2986998"/>
    <lineage>
        <taxon>Bacteria</taxon>
        <taxon>Pseudomonadati</taxon>
        <taxon>Bacteroidota</taxon>
        <taxon>Bacteroidia</taxon>
        <taxon>Marinilabiliales</taxon>
        <taxon>Prolixibacteraceae</taxon>
        <taxon>Gaoshiqia</taxon>
    </lineage>
</organism>
<accession>A0AA41Y9L9</accession>
<dbReference type="GO" id="GO:0030295">
    <property type="term" value="F:protein kinase activator activity"/>
    <property type="evidence" value="ECO:0007669"/>
    <property type="project" value="TreeGrafter"/>
</dbReference>
<keyword evidence="7" id="KW-0902">Two-component regulatory system</keyword>
<keyword evidence="4" id="KW-0547">Nucleotide-binding</keyword>
<dbReference type="Pfam" id="PF02518">
    <property type="entry name" value="HATPase_c"/>
    <property type="match status" value="1"/>
</dbReference>
<dbReference type="GO" id="GO:0007234">
    <property type="term" value="P:osmosensory signaling via phosphorelay pathway"/>
    <property type="evidence" value="ECO:0007669"/>
    <property type="project" value="TreeGrafter"/>
</dbReference>
<evidence type="ECO:0000259" key="9">
    <source>
        <dbReference type="PROSITE" id="PS50109"/>
    </source>
</evidence>
<evidence type="ECO:0000256" key="2">
    <source>
        <dbReference type="ARBA" id="ARBA00012438"/>
    </source>
</evidence>
<protein>
    <recommendedName>
        <fullName evidence="2">histidine kinase</fullName>
        <ecNumber evidence="2">2.7.13.3</ecNumber>
    </recommendedName>
</protein>
<keyword evidence="5 10" id="KW-0418">Kinase</keyword>
<keyword evidence="8" id="KW-0812">Transmembrane</keyword>
<dbReference type="CDD" id="cd00075">
    <property type="entry name" value="HATPase"/>
    <property type="match status" value="1"/>
</dbReference>
<dbReference type="InterPro" id="IPR004358">
    <property type="entry name" value="Sig_transdc_His_kin-like_C"/>
</dbReference>
<dbReference type="Gene3D" id="3.30.565.10">
    <property type="entry name" value="Histidine kinase-like ATPase, C-terminal domain"/>
    <property type="match status" value="1"/>
</dbReference>
<dbReference type="SUPFAM" id="SSF55874">
    <property type="entry name" value="ATPase domain of HSP90 chaperone/DNA topoisomerase II/histidine kinase"/>
    <property type="match status" value="1"/>
</dbReference>
<dbReference type="GO" id="GO:0000156">
    <property type="term" value="F:phosphorelay response regulator activity"/>
    <property type="evidence" value="ECO:0007669"/>
    <property type="project" value="TreeGrafter"/>
</dbReference>
<proteinExistence type="predicted"/>
<evidence type="ECO:0000256" key="7">
    <source>
        <dbReference type="ARBA" id="ARBA00023012"/>
    </source>
</evidence>
<dbReference type="RefSeq" id="WP_282593295.1">
    <property type="nucleotide sequence ID" value="NZ_JAPAAF010000047.1"/>
</dbReference>
<name>A0AA41Y9L9_9BACT</name>
<keyword evidence="6" id="KW-0067">ATP-binding</keyword>
<evidence type="ECO:0000256" key="6">
    <source>
        <dbReference type="ARBA" id="ARBA00022840"/>
    </source>
</evidence>
<dbReference type="PANTHER" id="PTHR42878">
    <property type="entry name" value="TWO-COMPONENT HISTIDINE KINASE"/>
    <property type="match status" value="1"/>
</dbReference>
<dbReference type="InterPro" id="IPR050351">
    <property type="entry name" value="BphY/WalK/GraS-like"/>
</dbReference>
<dbReference type="EMBL" id="JAPAAF010000047">
    <property type="protein sequence ID" value="MCW0484704.1"/>
    <property type="molecule type" value="Genomic_DNA"/>
</dbReference>
<dbReference type="AlphaFoldDB" id="A0AA41Y9L9"/>
<evidence type="ECO:0000256" key="4">
    <source>
        <dbReference type="ARBA" id="ARBA00022741"/>
    </source>
</evidence>
<dbReference type="GO" id="GO:0004673">
    <property type="term" value="F:protein histidine kinase activity"/>
    <property type="evidence" value="ECO:0007669"/>
    <property type="project" value="UniProtKB-EC"/>
</dbReference>
<feature type="transmembrane region" description="Helical" evidence="8">
    <location>
        <begin position="168"/>
        <end position="188"/>
    </location>
</feature>
<feature type="transmembrane region" description="Helical" evidence="8">
    <location>
        <begin position="131"/>
        <end position="148"/>
    </location>
</feature>
<dbReference type="InterPro" id="IPR005467">
    <property type="entry name" value="His_kinase_dom"/>
</dbReference>
<dbReference type="InterPro" id="IPR003594">
    <property type="entry name" value="HATPase_dom"/>
</dbReference>
<dbReference type="EC" id="2.7.13.3" evidence="2"/>